<accession>A0ABW1JXI6</accession>
<dbReference type="InterPro" id="IPR012296">
    <property type="entry name" value="Nuclease_put_TT1808"/>
</dbReference>
<sequence length="70" mass="7893">MRYPDIFVRDCEPYDVDTVREHLALVVEVASRATVDSDTGVKHQLYARAGIPGGDRRRRCTGGRFDGRGR</sequence>
<dbReference type="Gene3D" id="3.90.1570.10">
    <property type="entry name" value="tt1808, chain A"/>
    <property type="match status" value="1"/>
</dbReference>
<dbReference type="RefSeq" id="WP_378608937.1">
    <property type="nucleotide sequence ID" value="NZ_JBHSQN010000015.1"/>
</dbReference>
<reference evidence="2" key="1">
    <citation type="journal article" date="2019" name="Int. J. Syst. Evol. Microbiol.">
        <title>The Global Catalogue of Microorganisms (GCM) 10K type strain sequencing project: providing services to taxonomists for standard genome sequencing and annotation.</title>
        <authorList>
            <consortium name="The Broad Institute Genomics Platform"/>
            <consortium name="The Broad Institute Genome Sequencing Center for Infectious Disease"/>
            <person name="Wu L."/>
            <person name="Ma J."/>
        </authorList>
    </citation>
    <scope>NUCLEOTIDE SEQUENCE [LARGE SCALE GENOMIC DNA]</scope>
    <source>
        <strain evidence="2">CCUG 36956</strain>
    </source>
</reference>
<dbReference type="Proteomes" id="UP001596223">
    <property type="component" value="Unassembled WGS sequence"/>
</dbReference>
<dbReference type="CDD" id="cd06260">
    <property type="entry name" value="DUF820-like"/>
    <property type="match status" value="1"/>
</dbReference>
<evidence type="ECO:0000313" key="2">
    <source>
        <dbReference type="Proteomes" id="UP001596223"/>
    </source>
</evidence>
<organism evidence="1 2">
    <name type="scientific">Nocardia lasii</name>
    <dbReference type="NCBI Taxonomy" id="1616107"/>
    <lineage>
        <taxon>Bacteria</taxon>
        <taxon>Bacillati</taxon>
        <taxon>Actinomycetota</taxon>
        <taxon>Actinomycetes</taxon>
        <taxon>Mycobacteriales</taxon>
        <taxon>Nocardiaceae</taxon>
        <taxon>Nocardia</taxon>
    </lineage>
</organism>
<keyword evidence="2" id="KW-1185">Reference proteome</keyword>
<proteinExistence type="predicted"/>
<gene>
    <name evidence="1" type="ORF">ACFP3H_22315</name>
</gene>
<comment type="caution">
    <text evidence="1">The sequence shown here is derived from an EMBL/GenBank/DDBJ whole genome shotgun (WGS) entry which is preliminary data.</text>
</comment>
<evidence type="ECO:0008006" key="3">
    <source>
        <dbReference type="Google" id="ProtNLM"/>
    </source>
</evidence>
<dbReference type="InterPro" id="IPR008538">
    <property type="entry name" value="Uma2"/>
</dbReference>
<dbReference type="InterPro" id="IPR011335">
    <property type="entry name" value="Restrct_endonuc-II-like"/>
</dbReference>
<protein>
    <recommendedName>
        <fullName evidence="3">Restriction endonuclease domain-containing protein</fullName>
    </recommendedName>
</protein>
<dbReference type="SUPFAM" id="SSF52980">
    <property type="entry name" value="Restriction endonuclease-like"/>
    <property type="match status" value="1"/>
</dbReference>
<evidence type="ECO:0000313" key="1">
    <source>
        <dbReference type="EMBL" id="MFC6013797.1"/>
    </source>
</evidence>
<name>A0ABW1JXI6_9NOCA</name>
<dbReference type="EMBL" id="JBHSQN010000015">
    <property type="protein sequence ID" value="MFC6013797.1"/>
    <property type="molecule type" value="Genomic_DNA"/>
</dbReference>